<proteinExistence type="predicted"/>
<name>A0A511AEW0_9MICO</name>
<dbReference type="Pfam" id="PF13560">
    <property type="entry name" value="HTH_31"/>
    <property type="match status" value="1"/>
</dbReference>
<evidence type="ECO:0000313" key="4">
    <source>
        <dbReference type="Proteomes" id="UP000321225"/>
    </source>
</evidence>
<comment type="caution">
    <text evidence="3">The sequence shown here is derived from an EMBL/GenBank/DDBJ whole genome shotgun (WGS) entry which is preliminary data.</text>
</comment>
<dbReference type="AlphaFoldDB" id="A0A511AEW0"/>
<dbReference type="InterPro" id="IPR010982">
    <property type="entry name" value="Lambda_DNA-bd_dom_sf"/>
</dbReference>
<dbReference type="SUPFAM" id="SSF47413">
    <property type="entry name" value="lambda repressor-like DNA-binding domains"/>
    <property type="match status" value="1"/>
</dbReference>
<dbReference type="CDD" id="cd00093">
    <property type="entry name" value="HTH_XRE"/>
    <property type="match status" value="1"/>
</dbReference>
<accession>A0A511AEW0</accession>
<gene>
    <name evidence="3" type="ORF">MAE01_03570</name>
</gene>
<dbReference type="EMBL" id="BJUW01000001">
    <property type="protein sequence ID" value="GEK85181.1"/>
    <property type="molecule type" value="Genomic_DNA"/>
</dbReference>
<dbReference type="GO" id="GO:0003677">
    <property type="term" value="F:DNA binding"/>
    <property type="evidence" value="ECO:0007669"/>
    <property type="project" value="InterPro"/>
</dbReference>
<dbReference type="Proteomes" id="UP000321225">
    <property type="component" value="Unassembled WGS sequence"/>
</dbReference>
<organism evidence="3 4">
    <name type="scientific">Microbacterium aerolatum</name>
    <dbReference type="NCBI Taxonomy" id="153731"/>
    <lineage>
        <taxon>Bacteria</taxon>
        <taxon>Bacillati</taxon>
        <taxon>Actinomycetota</taxon>
        <taxon>Actinomycetes</taxon>
        <taxon>Micrococcales</taxon>
        <taxon>Microbacteriaceae</taxon>
        <taxon>Microbacterium</taxon>
    </lineage>
</organism>
<reference evidence="3 4" key="1">
    <citation type="submission" date="2019-07" db="EMBL/GenBank/DDBJ databases">
        <title>Whole genome shotgun sequence of Microbacterium aerolatum NBRC 103071.</title>
        <authorList>
            <person name="Hosoyama A."/>
            <person name="Uohara A."/>
            <person name="Ohji S."/>
            <person name="Ichikawa N."/>
        </authorList>
    </citation>
    <scope>NUCLEOTIDE SEQUENCE [LARGE SCALE GENOMIC DNA]</scope>
    <source>
        <strain evidence="3 4">NBRC 103071</strain>
    </source>
</reference>
<evidence type="ECO:0000259" key="2">
    <source>
        <dbReference type="PROSITE" id="PS50943"/>
    </source>
</evidence>
<sequence length="253" mass="26878">MEASIIVRRIRAVGGLSRADLARLAGVSASTVGRIESGTLDPTWGTLQKLLNGVGMVLSGQTVVSAGDVSAIASARAILEGRPKDADPRWLDAWRRVGWVKPPSPPDVLALAVAAGNAAKFVRRAGRPIYVEAPGQREWQDLPRLMTAAGIDYAISGLVATRPDRVTSLAAVPIIYVHDPRKMITRLGLTETEPLHGTKLVAPTSNEMSGIEEDGGLRFVTRAQAMLDAFASGGREQDKAEAAARDWPDIATA</sequence>
<dbReference type="InterPro" id="IPR001387">
    <property type="entry name" value="Cro/C1-type_HTH"/>
</dbReference>
<protein>
    <submittedName>
        <fullName evidence="3">Transcriptional regulator</fullName>
    </submittedName>
</protein>
<dbReference type="OrthoDB" id="3824825at2"/>
<feature type="domain" description="HTH cro/C1-type" evidence="2">
    <location>
        <begin position="7"/>
        <end position="52"/>
    </location>
</feature>
<feature type="compositionally biased region" description="Basic and acidic residues" evidence="1">
    <location>
        <begin position="235"/>
        <end position="253"/>
    </location>
</feature>
<keyword evidence="4" id="KW-1185">Reference proteome</keyword>
<feature type="region of interest" description="Disordered" evidence="1">
    <location>
        <begin position="232"/>
        <end position="253"/>
    </location>
</feature>
<dbReference type="Gene3D" id="1.10.260.40">
    <property type="entry name" value="lambda repressor-like DNA-binding domains"/>
    <property type="match status" value="1"/>
</dbReference>
<dbReference type="RefSeq" id="WP_147037831.1">
    <property type="nucleotide sequence ID" value="NZ_BJUW01000001.1"/>
</dbReference>
<evidence type="ECO:0000256" key="1">
    <source>
        <dbReference type="SAM" id="MobiDB-lite"/>
    </source>
</evidence>
<evidence type="ECO:0000313" key="3">
    <source>
        <dbReference type="EMBL" id="GEK85181.1"/>
    </source>
</evidence>
<dbReference type="PROSITE" id="PS50943">
    <property type="entry name" value="HTH_CROC1"/>
    <property type="match status" value="1"/>
</dbReference>
<dbReference type="SMART" id="SM00530">
    <property type="entry name" value="HTH_XRE"/>
    <property type="match status" value="1"/>
</dbReference>